<feature type="compositionally biased region" description="Polar residues" evidence="2">
    <location>
        <begin position="202"/>
        <end position="213"/>
    </location>
</feature>
<evidence type="ECO:0000259" key="4">
    <source>
        <dbReference type="PROSITE" id="PS50966"/>
    </source>
</evidence>
<feature type="domain" description="SWIM-type" evidence="4">
    <location>
        <begin position="140"/>
        <end position="172"/>
    </location>
</feature>
<dbReference type="AlphaFoldDB" id="A0A7D8Z1G8"/>
<dbReference type="PANTHER" id="PTHR21540:SF0">
    <property type="entry name" value="PHD FAMILY PROTEIN"/>
    <property type="match status" value="1"/>
</dbReference>
<evidence type="ECO:0000256" key="2">
    <source>
        <dbReference type="SAM" id="MobiDB-lite"/>
    </source>
</evidence>
<dbReference type="InterPro" id="IPR039903">
    <property type="entry name" value="Zswim2"/>
</dbReference>
<dbReference type="Gene3D" id="3.30.40.10">
    <property type="entry name" value="Zinc/RING finger domain, C3HC4 (zinc finger)"/>
    <property type="match status" value="1"/>
</dbReference>
<dbReference type="EMBL" id="QGMG01000010">
    <property type="protein sequence ID" value="TVY59196.1"/>
    <property type="molecule type" value="Genomic_DNA"/>
</dbReference>
<reference evidence="5 6" key="1">
    <citation type="submission" date="2018-05" db="EMBL/GenBank/DDBJ databases">
        <title>Whole genome sequencing for identification of molecular markers to develop diagnostic detection tools for the regulated plant pathogen Lachnellula willkommii.</title>
        <authorList>
            <person name="Giroux E."/>
            <person name="Bilodeau G."/>
        </authorList>
    </citation>
    <scope>NUCLEOTIDE SEQUENCE [LARGE SCALE GENOMIC DNA]</scope>
    <source>
        <strain evidence="5 6">CBS 625.97</strain>
    </source>
</reference>
<accession>A0A7D8Z1G8</accession>
<dbReference type="OrthoDB" id="2122982at2759"/>
<feature type="region of interest" description="Disordered" evidence="2">
    <location>
        <begin position="195"/>
        <end position="216"/>
    </location>
</feature>
<organism evidence="5 6">
    <name type="scientific">Lachnellula cervina</name>
    <dbReference type="NCBI Taxonomy" id="1316786"/>
    <lineage>
        <taxon>Eukaryota</taxon>
        <taxon>Fungi</taxon>
        <taxon>Dikarya</taxon>
        <taxon>Ascomycota</taxon>
        <taxon>Pezizomycotina</taxon>
        <taxon>Leotiomycetes</taxon>
        <taxon>Helotiales</taxon>
        <taxon>Lachnaceae</taxon>
        <taxon>Lachnellula</taxon>
    </lineage>
</organism>
<gene>
    <name evidence="5" type="primary">Zswim2</name>
    <name evidence="5" type="ORF">LCER1_G000354</name>
</gene>
<feature type="compositionally biased region" description="Basic and acidic residues" evidence="2">
    <location>
        <begin position="77"/>
        <end position="86"/>
    </location>
</feature>
<evidence type="ECO:0000256" key="1">
    <source>
        <dbReference type="PROSITE-ProRule" id="PRU00175"/>
    </source>
</evidence>
<dbReference type="InterPro" id="IPR013083">
    <property type="entry name" value="Znf_RING/FYVE/PHD"/>
</dbReference>
<dbReference type="PANTHER" id="PTHR21540">
    <property type="entry name" value="RING FINGER AND SWIM DOMAIN-CONTAINING PROTEIN 2"/>
    <property type="match status" value="1"/>
</dbReference>
<keyword evidence="1" id="KW-0862">Zinc</keyword>
<protein>
    <submittedName>
        <fullName evidence="5">E3 ubiquitin-protein ligase Zswim2</fullName>
    </submittedName>
</protein>
<feature type="domain" description="RING-type" evidence="3">
    <location>
        <begin position="223"/>
        <end position="274"/>
    </location>
</feature>
<feature type="region of interest" description="Disordered" evidence="2">
    <location>
        <begin position="1"/>
        <end position="43"/>
    </location>
</feature>
<dbReference type="Proteomes" id="UP000481288">
    <property type="component" value="Unassembled WGS sequence"/>
</dbReference>
<keyword evidence="1" id="KW-0863">Zinc-finger</keyword>
<dbReference type="InterPro" id="IPR001841">
    <property type="entry name" value="Znf_RING"/>
</dbReference>
<dbReference type="Pfam" id="PF04434">
    <property type="entry name" value="SWIM"/>
    <property type="match status" value="1"/>
</dbReference>
<dbReference type="GO" id="GO:0008270">
    <property type="term" value="F:zinc ion binding"/>
    <property type="evidence" value="ECO:0007669"/>
    <property type="project" value="UniProtKB-KW"/>
</dbReference>
<name>A0A7D8Z1G8_9HELO</name>
<sequence>MALPEAAPRSPEDTGSAISSQPAGKKRKSKDTATAFSDETEGYGEFTYDYNDEVAEAAAQAALAGIDERKPKRARKKTGEEPEEKRLRRTRAKAPATYLERLHRVKTQKMFLIERQRSRSDDGTHEEETFDIAGTTGNIYQVTVSKEPKCTCPDGMKGNQCKHIIYVLVNVLKTREDLAYQLAFLSTELTEIFTNAPAPPQSDDTPSTATDTGGQRKPIDGDCPVCAMEFEEAENVQEEIIWCKAACGQNVHRHCFEQWARAKAGQDVKCVYCRSLWKGDEDTIKRITKGGQVNAEGYVNVAGELGLSGQRDMSTYHPFWVRKQQGDNGYYGDYDGY</sequence>
<keyword evidence="1" id="KW-0479">Metal-binding</keyword>
<comment type="caution">
    <text evidence="5">The sequence shown here is derived from an EMBL/GenBank/DDBJ whole genome shotgun (WGS) entry which is preliminary data.</text>
</comment>
<dbReference type="PROSITE" id="PS50966">
    <property type="entry name" value="ZF_SWIM"/>
    <property type="match status" value="1"/>
</dbReference>
<dbReference type="SUPFAM" id="SSF57850">
    <property type="entry name" value="RING/U-box"/>
    <property type="match status" value="1"/>
</dbReference>
<feature type="region of interest" description="Disordered" evidence="2">
    <location>
        <begin position="62"/>
        <end position="91"/>
    </location>
</feature>
<proteinExistence type="predicted"/>
<evidence type="ECO:0000259" key="3">
    <source>
        <dbReference type="PROSITE" id="PS50089"/>
    </source>
</evidence>
<dbReference type="GO" id="GO:0061630">
    <property type="term" value="F:ubiquitin protein ligase activity"/>
    <property type="evidence" value="ECO:0007669"/>
    <property type="project" value="InterPro"/>
</dbReference>
<dbReference type="PROSITE" id="PS50089">
    <property type="entry name" value="ZF_RING_2"/>
    <property type="match status" value="1"/>
</dbReference>
<evidence type="ECO:0000313" key="6">
    <source>
        <dbReference type="Proteomes" id="UP000481288"/>
    </source>
</evidence>
<evidence type="ECO:0000313" key="5">
    <source>
        <dbReference type="EMBL" id="TVY59196.1"/>
    </source>
</evidence>
<keyword evidence="6" id="KW-1185">Reference proteome</keyword>
<dbReference type="InterPro" id="IPR007527">
    <property type="entry name" value="Znf_SWIM"/>
</dbReference>